<keyword evidence="3" id="KW-1185">Reference proteome</keyword>
<name>A0A5B9QP73_9BACT</name>
<dbReference type="RefSeq" id="WP_068132234.1">
    <property type="nucleotide sequence ID" value="NZ_CP042914.1"/>
</dbReference>
<organism evidence="2 3">
    <name type="scientific">Roseimaritima ulvae</name>
    <dbReference type="NCBI Taxonomy" id="980254"/>
    <lineage>
        <taxon>Bacteria</taxon>
        <taxon>Pseudomonadati</taxon>
        <taxon>Planctomycetota</taxon>
        <taxon>Planctomycetia</taxon>
        <taxon>Pirellulales</taxon>
        <taxon>Pirellulaceae</taxon>
        <taxon>Roseimaritima</taxon>
    </lineage>
</organism>
<evidence type="ECO:0000256" key="1">
    <source>
        <dbReference type="SAM" id="Coils"/>
    </source>
</evidence>
<dbReference type="AlphaFoldDB" id="A0A5B9QP73"/>
<dbReference type="EMBL" id="CP042914">
    <property type="protein sequence ID" value="QEG40764.1"/>
    <property type="molecule type" value="Genomic_DNA"/>
</dbReference>
<proteinExistence type="predicted"/>
<keyword evidence="1" id="KW-0175">Coiled coil</keyword>
<dbReference type="Proteomes" id="UP000325286">
    <property type="component" value="Chromosome"/>
</dbReference>
<feature type="coiled-coil region" evidence="1">
    <location>
        <begin position="39"/>
        <end position="66"/>
    </location>
</feature>
<protein>
    <submittedName>
        <fullName evidence="2">Uncharacterized protein</fullName>
    </submittedName>
</protein>
<reference evidence="2 3" key="1">
    <citation type="submission" date="2019-08" db="EMBL/GenBank/DDBJ databases">
        <title>Deep-cultivation of Planctomycetes and their phenomic and genomic characterization uncovers novel biology.</title>
        <authorList>
            <person name="Wiegand S."/>
            <person name="Jogler M."/>
            <person name="Boedeker C."/>
            <person name="Pinto D."/>
            <person name="Vollmers J."/>
            <person name="Rivas-Marin E."/>
            <person name="Kohn T."/>
            <person name="Peeters S.H."/>
            <person name="Heuer A."/>
            <person name="Rast P."/>
            <person name="Oberbeckmann S."/>
            <person name="Bunk B."/>
            <person name="Jeske O."/>
            <person name="Meyerdierks A."/>
            <person name="Storesund J.E."/>
            <person name="Kallscheuer N."/>
            <person name="Luecker S."/>
            <person name="Lage O.M."/>
            <person name="Pohl T."/>
            <person name="Merkel B.J."/>
            <person name="Hornburger P."/>
            <person name="Mueller R.-W."/>
            <person name="Bruemmer F."/>
            <person name="Labrenz M."/>
            <person name="Spormann A.M."/>
            <person name="Op den Camp H."/>
            <person name="Overmann J."/>
            <person name="Amann R."/>
            <person name="Jetten M.S.M."/>
            <person name="Mascher T."/>
            <person name="Medema M.H."/>
            <person name="Devos D.P."/>
            <person name="Kaster A.-K."/>
            <person name="Ovreas L."/>
            <person name="Rohde M."/>
            <person name="Galperin M.Y."/>
            <person name="Jogler C."/>
        </authorList>
    </citation>
    <scope>NUCLEOTIDE SEQUENCE [LARGE SCALE GENOMIC DNA]</scope>
    <source>
        <strain evidence="2 3">UC8</strain>
    </source>
</reference>
<gene>
    <name evidence="2" type="ORF">UC8_27810</name>
</gene>
<evidence type="ECO:0000313" key="3">
    <source>
        <dbReference type="Proteomes" id="UP000325286"/>
    </source>
</evidence>
<sequence>MSLDTPPEPPIAPSRGRRFRFSLRESLLATLVVALVCGNVVSLQRMRSAEAELARLRREVGDLGEHPADQVVAVRLRSDEPLTWRVRVRVPEQGRFRVAYSAWWPADTAGPEWFAAVPLQPGESVITVRVAPDPRDDRWKIGVQASHPEGDRRMASTLVPQLTAVFRGSHEVLRAGVGMQATAVPADASMRLIEDRWMVGEGAQRLYGAAPPDADQPGIFLELQPDVLPL</sequence>
<dbReference type="OrthoDB" id="261764at2"/>
<dbReference type="KEGG" id="rul:UC8_27810"/>
<accession>A0A5B9QP73</accession>
<evidence type="ECO:0000313" key="2">
    <source>
        <dbReference type="EMBL" id="QEG40764.1"/>
    </source>
</evidence>